<dbReference type="HOGENOM" id="CLU_2866655_0_0_6"/>
<evidence type="ECO:0000313" key="3">
    <source>
        <dbReference type="EMBL" id="RIW05559.1"/>
    </source>
</evidence>
<dbReference type="Proteomes" id="UP000067422">
    <property type="component" value="Chromosome 1"/>
</dbReference>
<dbReference type="Proteomes" id="UP000008367">
    <property type="component" value="Unassembled WGS sequence"/>
</dbReference>
<dbReference type="STRING" id="669.AL538_11775"/>
<dbReference type="GeneID" id="83582933"/>
<dbReference type="EMBL" id="QOUW02000130">
    <property type="protein sequence ID" value="RIW05559.1"/>
    <property type="molecule type" value="Genomic_DNA"/>
</dbReference>
<dbReference type="RefSeq" id="WP_005447847.1">
    <property type="nucleotide sequence ID" value="NZ_AP031614.1"/>
</dbReference>
<gene>
    <name evidence="1" type="ORF">AL538_11775</name>
    <name evidence="3" type="ORF">DS957_022575</name>
    <name evidence="2" type="ORF">VCHENC02_4871</name>
</gene>
<proteinExistence type="predicted"/>
<sequence length="64" mass="7343">MGFIHYSMEQARHRTLISLKSKTVKRSYSTASMFERHTTEMATLQGSSTPHAVYSQFNVFDTVI</sequence>
<keyword evidence="5" id="KW-1185">Reference proteome</keyword>
<evidence type="ECO:0000313" key="2">
    <source>
        <dbReference type="EMBL" id="EKM29310.1"/>
    </source>
</evidence>
<reference evidence="1" key="3">
    <citation type="submission" date="2018-01" db="EMBL/GenBank/DDBJ databases">
        <title>FDA dAtabase for Regulatory Grade micrObial Sequences (FDA-ARGOS): Supporting development and validation of Infectious Disease Dx tests.</title>
        <authorList>
            <person name="Hoffmann M."/>
            <person name="Allard M."/>
            <person name="Evans P."/>
            <person name="Brown E."/>
            <person name="Tallon L."/>
            <person name="Sadzewicz L."/>
            <person name="Sengamalay N."/>
            <person name="Ott S."/>
            <person name="Godinez A."/>
            <person name="Nagaraj S."/>
            <person name="Vyas G."/>
            <person name="Aluvathingal J."/>
            <person name="Nadendla S."/>
            <person name="Geyer C."/>
            <person name="Sichtig H."/>
        </authorList>
    </citation>
    <scope>NUCLEOTIDE SEQUENCE</scope>
    <source>
        <strain evidence="1">FDAARGOS_107</strain>
    </source>
</reference>
<name>K5V8B5_VIBHA</name>
<dbReference type="EMBL" id="CP014038">
    <property type="protein sequence ID" value="AMF98346.1"/>
    <property type="molecule type" value="Genomic_DNA"/>
</dbReference>
<protein>
    <submittedName>
        <fullName evidence="2">Uncharacterized protein</fullName>
    </submittedName>
</protein>
<evidence type="ECO:0000313" key="1">
    <source>
        <dbReference type="EMBL" id="AMF98346.1"/>
    </source>
</evidence>
<dbReference type="Proteomes" id="UP000253437">
    <property type="component" value="Unassembled WGS sequence"/>
</dbReference>
<evidence type="ECO:0000313" key="5">
    <source>
        <dbReference type="Proteomes" id="UP000067422"/>
    </source>
</evidence>
<dbReference type="KEGG" id="vhr:AL538_11775"/>
<dbReference type="AlphaFoldDB" id="K5V8B5"/>
<organism evidence="2 4">
    <name type="scientific">Vibrio harveyi</name>
    <name type="common">Beneckea harveyi</name>
    <dbReference type="NCBI Taxonomy" id="669"/>
    <lineage>
        <taxon>Bacteria</taxon>
        <taxon>Pseudomonadati</taxon>
        <taxon>Pseudomonadota</taxon>
        <taxon>Gammaproteobacteria</taxon>
        <taxon>Vibrionales</taxon>
        <taxon>Vibrionaceae</taxon>
        <taxon>Vibrio</taxon>
    </lineage>
</organism>
<reference evidence="2 4" key="1">
    <citation type="submission" date="2012-10" db="EMBL/GenBank/DDBJ databases">
        <title>Genome sequence of Vibrio Cholerae HENC-02.</title>
        <authorList>
            <person name="Eppinger M."/>
            <person name="Hasan N.A."/>
            <person name="Sengamalay N."/>
            <person name="Hine E."/>
            <person name="Su Q."/>
            <person name="Daugherty S.C."/>
            <person name="Young S."/>
            <person name="Sadzewicz L."/>
            <person name="Tallon L."/>
            <person name="Cebula T.A."/>
            <person name="Ravel J."/>
            <person name="Colwell R.R."/>
        </authorList>
    </citation>
    <scope>NUCLEOTIDE SEQUENCE [LARGE SCALE GENOMIC DNA]</scope>
    <source>
        <strain evidence="2 4">HENC-02</strain>
    </source>
</reference>
<evidence type="ECO:0000313" key="4">
    <source>
        <dbReference type="Proteomes" id="UP000008367"/>
    </source>
</evidence>
<evidence type="ECO:0000313" key="6">
    <source>
        <dbReference type="Proteomes" id="UP000253437"/>
    </source>
</evidence>
<reference evidence="5" key="2">
    <citation type="submission" date="2015-12" db="EMBL/GenBank/DDBJ databases">
        <title>FDA dAtabase for Regulatory Grade micrObial Sequences (FDA-ARGOS): Supporting development and validation of Infectious Disease Dx tests.</title>
        <authorList>
            <person name="Hoffmann M."/>
            <person name="Allard M."/>
            <person name="Evans P."/>
            <person name="Brown E."/>
            <person name="Tallon L.J."/>
            <person name="Sadzewicz L."/>
            <person name="Sengamalay N."/>
            <person name="Ott S."/>
            <person name="Godinez A."/>
            <person name="Nagaraj S."/>
            <person name="Vyas G."/>
            <person name="Aluvathingal J."/>
            <person name="Nadendla S."/>
            <person name="Geyer C."/>
            <person name="Sichtig H."/>
        </authorList>
    </citation>
    <scope>NUCLEOTIDE SEQUENCE [LARGE SCALE GENOMIC DNA]</scope>
    <source>
        <strain evidence="5">ATCC 43516</strain>
    </source>
</reference>
<reference evidence="3 6" key="4">
    <citation type="submission" date="2018-08" db="EMBL/GenBank/DDBJ databases">
        <title>Vibrio harveyi strains pathogenic to white snook Centropomus viridis Lockington (1877) and potential probiotic bacteria.</title>
        <authorList>
            <person name="Soto-Rodriguez S."/>
            <person name="Gomez-Gil B."/>
            <person name="Lozano-Olvera R."/>
        </authorList>
    </citation>
    <scope>NUCLEOTIDE SEQUENCE [LARGE SCALE GENOMIC DNA]</scope>
    <source>
        <strain evidence="3 6">CAIM 1508</strain>
    </source>
</reference>
<accession>K5SX00</accession>
<dbReference type="EMBL" id="AJSR01002146">
    <property type="protein sequence ID" value="EKM29310.1"/>
    <property type="molecule type" value="Genomic_DNA"/>
</dbReference>
<accession>K5V8B5</accession>